<dbReference type="PROSITE" id="PS50966">
    <property type="entry name" value="ZF_SWIM"/>
    <property type="match status" value="1"/>
</dbReference>
<evidence type="ECO:0000313" key="8">
    <source>
        <dbReference type="Proteomes" id="UP001177003"/>
    </source>
</evidence>
<feature type="region of interest" description="Disordered" evidence="5">
    <location>
        <begin position="554"/>
        <end position="593"/>
    </location>
</feature>
<evidence type="ECO:0000256" key="3">
    <source>
        <dbReference type="ARBA" id="ARBA00022833"/>
    </source>
</evidence>
<evidence type="ECO:0000313" key="7">
    <source>
        <dbReference type="EMBL" id="CAI9290090.1"/>
    </source>
</evidence>
<dbReference type="Pfam" id="PF04434">
    <property type="entry name" value="SWIM"/>
    <property type="match status" value="1"/>
</dbReference>
<feature type="compositionally biased region" description="Acidic residues" evidence="5">
    <location>
        <begin position="401"/>
        <end position="413"/>
    </location>
</feature>
<keyword evidence="2 4" id="KW-0863">Zinc-finger</keyword>
<evidence type="ECO:0000256" key="4">
    <source>
        <dbReference type="PROSITE-ProRule" id="PRU00325"/>
    </source>
</evidence>
<accession>A0AA35ZCJ8</accession>
<evidence type="ECO:0000256" key="2">
    <source>
        <dbReference type="ARBA" id="ARBA00022771"/>
    </source>
</evidence>
<dbReference type="PANTHER" id="PTHR31973:SF190">
    <property type="entry name" value="MULE TRANSPOSASE DOMAIN-CONTAINING PROTEIN"/>
    <property type="match status" value="1"/>
</dbReference>
<protein>
    <recommendedName>
        <fullName evidence="6">SWIM-type domain-containing protein</fullName>
    </recommendedName>
</protein>
<proteinExistence type="predicted"/>
<evidence type="ECO:0000256" key="5">
    <source>
        <dbReference type="SAM" id="MobiDB-lite"/>
    </source>
</evidence>
<feature type="compositionally biased region" description="Basic and acidic residues" evidence="5">
    <location>
        <begin position="384"/>
        <end position="400"/>
    </location>
</feature>
<dbReference type="PANTHER" id="PTHR31973">
    <property type="entry name" value="POLYPROTEIN, PUTATIVE-RELATED"/>
    <property type="match status" value="1"/>
</dbReference>
<dbReference type="EMBL" id="OX465082">
    <property type="protein sequence ID" value="CAI9290090.1"/>
    <property type="molecule type" value="Genomic_DNA"/>
</dbReference>
<dbReference type="InterPro" id="IPR058594">
    <property type="entry name" value="PB1-like_dom_pln"/>
</dbReference>
<feature type="domain" description="SWIM-type" evidence="6">
    <location>
        <begin position="962"/>
        <end position="1004"/>
    </location>
</feature>
<dbReference type="Pfam" id="PF10551">
    <property type="entry name" value="MULE"/>
    <property type="match status" value="1"/>
</dbReference>
<evidence type="ECO:0000259" key="6">
    <source>
        <dbReference type="PROSITE" id="PS50966"/>
    </source>
</evidence>
<reference evidence="7" key="1">
    <citation type="submission" date="2023-04" db="EMBL/GenBank/DDBJ databases">
        <authorList>
            <person name="Vijverberg K."/>
            <person name="Xiong W."/>
            <person name="Schranz E."/>
        </authorList>
    </citation>
    <scope>NUCLEOTIDE SEQUENCE</scope>
</reference>
<gene>
    <name evidence="7" type="ORF">LSALG_LOCUS29303</name>
</gene>
<feature type="region of interest" description="Disordered" evidence="5">
    <location>
        <begin position="371"/>
        <end position="413"/>
    </location>
</feature>
<dbReference type="AlphaFoldDB" id="A0AA35ZCJ8"/>
<dbReference type="GO" id="GO:0008270">
    <property type="term" value="F:zinc ion binding"/>
    <property type="evidence" value="ECO:0007669"/>
    <property type="project" value="UniProtKB-KW"/>
</dbReference>
<keyword evidence="3" id="KW-0862">Zinc</keyword>
<evidence type="ECO:0000256" key="1">
    <source>
        <dbReference type="ARBA" id="ARBA00022723"/>
    </source>
</evidence>
<keyword evidence="8" id="KW-1185">Reference proteome</keyword>
<dbReference type="InterPro" id="IPR018289">
    <property type="entry name" value="MULE_transposase_dom"/>
</dbReference>
<keyword evidence="1" id="KW-0479">Metal-binding</keyword>
<sequence>MCLSFELAAFITTCHHKCNLSFLSSPPPILQELTDSKEDKFIRSKLRRIKDVWQIDHVSVFSSYLSFSSSKSTWKLGLVCWKSSNSKNKVQCGGLKLYNDGHPTLFTIKLYHGGEFTKYPDVRYIDGTVNYVDMVDIDEFSVHELDAIMKGFRYGVPPVIYYHFLVPGGDFHFGLRPLGNDQDVANFSQYVSEHKVMKVYTEHGETRLLTYFLNPKPVTKVTLVQLDEPHEDVQHIDEAPDDQSKETPVMTTPTDNLVDVVPTQANQPEIQVNEIVQVVSLSPGYNRRRGMSKDFVEAATDFDIGLYQQILQSNVDGVNGTDMHDVNEPQMDEEIQPQMDEENQAQMDEENQPQMNDFWDFDYQTDAFVQDGSENQPQSNMDSSGKENVSEVESNERSETEQEDDSDDSDYWVDEDNVIEDIEVDMRDFNMSIDTKVEFLDKRARNPRQHESDEEADELDVIDNDAFDSMDEDSDQDRKRRAVLKQLSKEKSCSLGEVHKCHFKIDQKYNSKQELKEKIKMHALETKKNIAFKKNDKSRLRAICNGVVAFTNDGVGGPTQAEKSKGKIKGKSKGKSKEKEKQGGTSQEKADSSCPWILHASRSTDASSWYIKTYEDKQTCVNTRKVRAATAKFMSKQIMDQVESNPTIPVKALQEQLQKKYGVGFSIHKVFRAKADAKKIVVGDYKKQYEVLRDYILELQSTNPDTTVKLELGDVSESNLVNCTSRCFKRIYVCLGGEEGIQIGLDSNNGIYPLAYAIVEIENCESWKWFLECLGDDLDLHAMSNFTFVSDRQKGLLQAVSQLFPCAEHRFCLRHIHENMKKQWRTKEYKDHLWDCATATTVPEFNHFMHQFSLYDKSAYEWLKSIPPQHWARSHFTGRATTDMLLNNLCEVFNGKLVDGRDKPIISCLEFIREYMMKRICNVLKVQQKCLGPLTPTATKIMEKNEAAATQYIAEWCGDEKYQVKGPWNDQHVVDMHERVCSCRKWELTGIPCRHVISVLYNKADHGECVQELHTYVHKVHWLQTWKTAYGTRWNQLKVGHCGLEVSVQCRSHLPHTVINLGDPREEKAIHGGEKSKQESKSESKVRCWSQ</sequence>
<organism evidence="7 8">
    <name type="scientific">Lactuca saligna</name>
    <name type="common">Willowleaf lettuce</name>
    <dbReference type="NCBI Taxonomy" id="75948"/>
    <lineage>
        <taxon>Eukaryota</taxon>
        <taxon>Viridiplantae</taxon>
        <taxon>Streptophyta</taxon>
        <taxon>Embryophyta</taxon>
        <taxon>Tracheophyta</taxon>
        <taxon>Spermatophyta</taxon>
        <taxon>Magnoliopsida</taxon>
        <taxon>eudicotyledons</taxon>
        <taxon>Gunneridae</taxon>
        <taxon>Pentapetalae</taxon>
        <taxon>asterids</taxon>
        <taxon>campanulids</taxon>
        <taxon>Asterales</taxon>
        <taxon>Asteraceae</taxon>
        <taxon>Cichorioideae</taxon>
        <taxon>Cichorieae</taxon>
        <taxon>Lactucinae</taxon>
        <taxon>Lactuca</taxon>
    </lineage>
</organism>
<dbReference type="InterPro" id="IPR006564">
    <property type="entry name" value="Znf_PMZ"/>
</dbReference>
<dbReference type="Pfam" id="PF26130">
    <property type="entry name" value="PB1-like"/>
    <property type="match status" value="1"/>
</dbReference>
<dbReference type="InterPro" id="IPR007527">
    <property type="entry name" value="Znf_SWIM"/>
</dbReference>
<feature type="compositionally biased region" description="Polar residues" evidence="5">
    <location>
        <begin position="372"/>
        <end position="382"/>
    </location>
</feature>
<dbReference type="Proteomes" id="UP001177003">
    <property type="component" value="Chromosome 6"/>
</dbReference>
<name>A0AA35ZCJ8_LACSI</name>
<dbReference type="SMART" id="SM00575">
    <property type="entry name" value="ZnF_PMZ"/>
    <property type="match status" value="1"/>
</dbReference>
<feature type="region of interest" description="Disordered" evidence="5">
    <location>
        <begin position="1063"/>
        <end position="1091"/>
    </location>
</feature>